<accession>A0A1V3NAH1</accession>
<keyword evidence="5 6" id="KW-0408">Iron</keyword>
<keyword evidence="7" id="KW-1133">Transmembrane helix</keyword>
<dbReference type="AlphaFoldDB" id="A0A1V3NAH1"/>
<evidence type="ECO:0000313" key="10">
    <source>
        <dbReference type="Proteomes" id="UP000189462"/>
    </source>
</evidence>
<dbReference type="STRING" id="108003.B1C78_15955"/>
<evidence type="ECO:0000256" key="3">
    <source>
        <dbReference type="ARBA" id="ARBA00022723"/>
    </source>
</evidence>
<dbReference type="InterPro" id="IPR002323">
    <property type="entry name" value="Cyt_CIE"/>
</dbReference>
<evidence type="ECO:0000256" key="7">
    <source>
        <dbReference type="SAM" id="Phobius"/>
    </source>
</evidence>
<dbReference type="GO" id="GO:0005506">
    <property type="term" value="F:iron ion binding"/>
    <property type="evidence" value="ECO:0007669"/>
    <property type="project" value="InterPro"/>
</dbReference>
<dbReference type="Pfam" id="PF00034">
    <property type="entry name" value="Cytochrom_C"/>
    <property type="match status" value="1"/>
</dbReference>
<evidence type="ECO:0000256" key="6">
    <source>
        <dbReference type="PROSITE-ProRule" id="PRU00433"/>
    </source>
</evidence>
<comment type="caution">
    <text evidence="9">The sequence shown here is derived from an EMBL/GenBank/DDBJ whole genome shotgun (WGS) entry which is preliminary data.</text>
</comment>
<keyword evidence="1" id="KW-0813">Transport</keyword>
<protein>
    <submittedName>
        <fullName evidence="9">Cytochrome c class I</fullName>
    </submittedName>
</protein>
<sequence>MAHQEDKDFTTKVVVVLSALVLLATVVFLVTRLFSFAERVAEPAVVVDPASVQERIQPIGRVATTAVTDEVPDDAVRRSGAEVYQAVCAACHDTGAADAPVKGDEGVWGERLGQGLDTVVRHAIEGIGAMPARGGNPNLSDEEVRASVVYLLEQSGHPVDDEELDVADAEAEAEADPETMAGDPTAGQSKYGVCIGCHGAQGQGMGIFPKLAGTPADRIVELLNKYRAGEQVGPNTALMVPNARNLSDEDIADLAAYIETL</sequence>
<dbReference type="GO" id="GO:0020037">
    <property type="term" value="F:heme binding"/>
    <property type="evidence" value="ECO:0007669"/>
    <property type="project" value="InterPro"/>
</dbReference>
<evidence type="ECO:0000256" key="2">
    <source>
        <dbReference type="ARBA" id="ARBA00022617"/>
    </source>
</evidence>
<feature type="domain" description="Cytochrome c" evidence="8">
    <location>
        <begin position="182"/>
        <end position="261"/>
    </location>
</feature>
<feature type="domain" description="Cytochrome c" evidence="8">
    <location>
        <begin position="75"/>
        <end position="155"/>
    </location>
</feature>
<dbReference type="PANTHER" id="PTHR40942">
    <property type="match status" value="1"/>
</dbReference>
<keyword evidence="3 6" id="KW-0479">Metal-binding</keyword>
<evidence type="ECO:0000256" key="4">
    <source>
        <dbReference type="ARBA" id="ARBA00022982"/>
    </source>
</evidence>
<keyword evidence="10" id="KW-1185">Reference proteome</keyword>
<dbReference type="SUPFAM" id="SSF46626">
    <property type="entry name" value="Cytochrome c"/>
    <property type="match status" value="2"/>
</dbReference>
<gene>
    <name evidence="9" type="ORF">B1C78_15955</name>
</gene>
<keyword evidence="7" id="KW-0472">Membrane</keyword>
<organism evidence="9 10">
    <name type="scientific">Thioalkalivibrio denitrificans</name>
    <dbReference type="NCBI Taxonomy" id="108003"/>
    <lineage>
        <taxon>Bacteria</taxon>
        <taxon>Pseudomonadati</taxon>
        <taxon>Pseudomonadota</taxon>
        <taxon>Gammaproteobacteria</taxon>
        <taxon>Chromatiales</taxon>
        <taxon>Ectothiorhodospiraceae</taxon>
        <taxon>Thioalkalivibrio</taxon>
    </lineage>
</organism>
<dbReference type="PROSITE" id="PS51007">
    <property type="entry name" value="CYTC"/>
    <property type="match status" value="2"/>
</dbReference>
<dbReference type="PRINTS" id="PR00607">
    <property type="entry name" value="CYTCHROMECIE"/>
</dbReference>
<evidence type="ECO:0000256" key="1">
    <source>
        <dbReference type="ARBA" id="ARBA00022448"/>
    </source>
</evidence>
<keyword evidence="4" id="KW-0249">Electron transport</keyword>
<dbReference type="EMBL" id="MVBK01000121">
    <property type="protein sequence ID" value="OOG21806.1"/>
    <property type="molecule type" value="Genomic_DNA"/>
</dbReference>
<dbReference type="PANTHER" id="PTHR40942:SF4">
    <property type="entry name" value="CYTOCHROME C5"/>
    <property type="match status" value="1"/>
</dbReference>
<dbReference type="Pfam" id="PF13442">
    <property type="entry name" value="Cytochrome_CBB3"/>
    <property type="match status" value="1"/>
</dbReference>
<keyword evidence="7" id="KW-0812">Transmembrane</keyword>
<proteinExistence type="predicted"/>
<dbReference type="InterPro" id="IPR009056">
    <property type="entry name" value="Cyt_c-like_dom"/>
</dbReference>
<feature type="transmembrane region" description="Helical" evidence="7">
    <location>
        <begin position="13"/>
        <end position="34"/>
    </location>
</feature>
<reference evidence="9 10" key="1">
    <citation type="submission" date="2017-02" db="EMBL/GenBank/DDBJ databases">
        <title>Genomic diversity within the haloalkaliphilic genus Thioalkalivibrio.</title>
        <authorList>
            <person name="Ahn A.-C."/>
            <person name="Meier-Kolthoff J."/>
            <person name="Overmars L."/>
            <person name="Richter M."/>
            <person name="Woyke T."/>
            <person name="Sorokin D.Y."/>
            <person name="Muyzer G."/>
        </authorList>
    </citation>
    <scope>NUCLEOTIDE SEQUENCE [LARGE SCALE GENOMIC DNA]</scope>
    <source>
        <strain evidence="9 10">ALJD</strain>
    </source>
</reference>
<evidence type="ECO:0000256" key="5">
    <source>
        <dbReference type="ARBA" id="ARBA00023004"/>
    </source>
</evidence>
<dbReference type="InterPro" id="IPR036909">
    <property type="entry name" value="Cyt_c-like_dom_sf"/>
</dbReference>
<keyword evidence="2 6" id="KW-0349">Heme</keyword>
<evidence type="ECO:0000259" key="8">
    <source>
        <dbReference type="PROSITE" id="PS51007"/>
    </source>
</evidence>
<evidence type="ECO:0000313" key="9">
    <source>
        <dbReference type="EMBL" id="OOG21806.1"/>
    </source>
</evidence>
<name>A0A1V3NAH1_9GAMM</name>
<dbReference type="Gene3D" id="1.10.760.10">
    <property type="entry name" value="Cytochrome c-like domain"/>
    <property type="match status" value="2"/>
</dbReference>
<dbReference type="GO" id="GO:0009055">
    <property type="term" value="F:electron transfer activity"/>
    <property type="evidence" value="ECO:0007669"/>
    <property type="project" value="InterPro"/>
</dbReference>
<dbReference type="RefSeq" id="WP_077280146.1">
    <property type="nucleotide sequence ID" value="NZ_MVBK01000121.1"/>
</dbReference>
<dbReference type="Proteomes" id="UP000189462">
    <property type="component" value="Unassembled WGS sequence"/>
</dbReference>